<dbReference type="AlphaFoldDB" id="A0A3P7E776"/>
<dbReference type="InParanoid" id="A0A3P7E776"/>
<sequence length="128" mass="13850">MVGTACCMPTYQHVAFRCSLALALKSERSSAVLESMMRMTPLLEINHGSLLANHPSSLPWEEAAVRQNSAMCVSLTATKIPAQPLLPTLLGSSPLCLTDCYKDTRGTIVAHPVGIVSFTVRLLRLLIN</sequence>
<evidence type="ECO:0000313" key="1">
    <source>
        <dbReference type="EMBL" id="VDM15246.1"/>
    </source>
</evidence>
<dbReference type="Proteomes" id="UP000270924">
    <property type="component" value="Unassembled WGS sequence"/>
</dbReference>
<dbReference type="EMBL" id="UYWW01007424">
    <property type="protein sequence ID" value="VDM15246.1"/>
    <property type="molecule type" value="Genomic_DNA"/>
</dbReference>
<evidence type="ECO:0000313" key="2">
    <source>
        <dbReference type="Proteomes" id="UP000270924"/>
    </source>
</evidence>
<reference evidence="1 2" key="1">
    <citation type="submission" date="2018-11" db="EMBL/GenBank/DDBJ databases">
        <authorList>
            <consortium name="Pathogen Informatics"/>
        </authorList>
    </citation>
    <scope>NUCLEOTIDE SEQUENCE [LARGE SCALE GENOMIC DNA]</scope>
</reference>
<organism evidence="1 2">
    <name type="scientific">Wuchereria bancrofti</name>
    <dbReference type="NCBI Taxonomy" id="6293"/>
    <lineage>
        <taxon>Eukaryota</taxon>
        <taxon>Metazoa</taxon>
        <taxon>Ecdysozoa</taxon>
        <taxon>Nematoda</taxon>
        <taxon>Chromadorea</taxon>
        <taxon>Rhabditida</taxon>
        <taxon>Spirurina</taxon>
        <taxon>Spiruromorpha</taxon>
        <taxon>Filarioidea</taxon>
        <taxon>Onchocercidae</taxon>
        <taxon>Wuchereria</taxon>
    </lineage>
</organism>
<gene>
    <name evidence="1" type="ORF">WBA_LOCUS8632</name>
</gene>
<accession>A0A3P7E776</accession>
<protein>
    <submittedName>
        <fullName evidence="1">Uncharacterized protein</fullName>
    </submittedName>
</protein>
<name>A0A3P7E776_WUCBA</name>
<proteinExistence type="predicted"/>
<keyword evidence="2" id="KW-1185">Reference proteome</keyword>